<gene>
    <name evidence="1" type="ORF">HWD57_11900</name>
</gene>
<dbReference type="Proteomes" id="UP000509684">
    <property type="component" value="Chromosome"/>
</dbReference>
<dbReference type="EMBL" id="CP058708">
    <property type="protein sequence ID" value="QLH50407.1"/>
    <property type="molecule type" value="Genomic_DNA"/>
</dbReference>
<accession>A0A7D5NBJ4</accession>
<name>A0A7D5NBJ4_9PROT</name>
<evidence type="ECO:0000313" key="1">
    <source>
        <dbReference type="EMBL" id="QLH50407.1"/>
    </source>
</evidence>
<dbReference type="AlphaFoldDB" id="A0A7D5NBJ4"/>
<evidence type="ECO:0000313" key="2">
    <source>
        <dbReference type="Proteomes" id="UP000509684"/>
    </source>
</evidence>
<organism evidence="1 2">
    <name type="scientific">Candidatus Accumulibacter cognatus</name>
    <dbReference type="NCBI Taxonomy" id="2954383"/>
    <lineage>
        <taxon>Bacteria</taxon>
        <taxon>Pseudomonadati</taxon>
        <taxon>Pseudomonadota</taxon>
        <taxon>Betaproteobacteria</taxon>
        <taxon>Candidatus Accumulibacter</taxon>
    </lineage>
</organism>
<proteinExistence type="predicted"/>
<sequence length="140" mass="15837">MLTDRYHDRLAGTLSCYDRIVITGTLPGACYAAGMTSFLNARHIRIFDYPRFAEPLRDRIREAALALATAQGARIEHVAKAQIRKEDLVAAVLKERGDHPGLVHVLSAMEACDAYEPWHDKQSHPTFLRHTSGKCLHYYF</sequence>
<dbReference type="KEGG" id="acog:HWD57_11900"/>
<protein>
    <submittedName>
        <fullName evidence="1">Uncharacterized protein</fullName>
    </submittedName>
</protein>
<reference evidence="1 2" key="1">
    <citation type="journal article" date="2019" name="Microbiome">
        <title>Annotated bacterial chromosomes from frame-shift-corrected long-read metagenomic data.</title>
        <authorList>
            <person name="Arumugam K."/>
            <person name="Bagci C."/>
            <person name="Bessarab I."/>
            <person name="Beier S."/>
            <person name="Buchfink B."/>
            <person name="Gorska A."/>
            <person name="Qiu G."/>
            <person name="Huson D.H."/>
            <person name="Williams R.B.H."/>
        </authorList>
    </citation>
    <scope>NUCLEOTIDE SEQUENCE [LARGE SCALE GENOMIC DNA]</scope>
    <source>
        <strain evidence="1">SSA1</strain>
    </source>
</reference>